<name>Q9AGV8_CORAM</name>
<keyword evidence="2" id="KW-0808">Transferase</keyword>
<comment type="similarity">
    <text evidence="1">Belongs to the ROK (NagC/XylR) family.</text>
</comment>
<evidence type="ECO:0000256" key="1">
    <source>
        <dbReference type="ARBA" id="ARBA00006479"/>
    </source>
</evidence>
<protein>
    <submittedName>
        <fullName evidence="2">Polyphosphate glucokinase</fullName>
    </submittedName>
</protein>
<sequence>MHFYKIVRMNTSFGIDVGGSGIKGAVVDLDTGQFMGDRIKIATPQPATPEAVAATVKEILDQAQWDGPTGITILSIVKGQIVLSAANIDKSWIGIDAYDLFHRHLGADRHICILNDADAAGLAEVAFGEEKAKTGQVIFLTIGTGIGSAFLMDGRLWPNTEIGHLAVDGFEAEHQASSAVKDALDLSFKKWAKRVDRVLHEYEALFNPDLFIVGGGISRRFDKWGKHLTIKTEVIPAGLRNKAGIIGAAMAVTPGRFLHKFEVLPVSVKNKNNESCL</sequence>
<accession>Q9AGV8</accession>
<dbReference type="InterPro" id="IPR043129">
    <property type="entry name" value="ATPase_NBD"/>
</dbReference>
<dbReference type="Gene3D" id="3.30.420.40">
    <property type="match status" value="2"/>
</dbReference>
<dbReference type="CDD" id="cd24058">
    <property type="entry name" value="ASKHA_NBD_ROK_PPGK"/>
    <property type="match status" value="1"/>
</dbReference>
<dbReference type="InterPro" id="IPR000600">
    <property type="entry name" value="ROK"/>
</dbReference>
<evidence type="ECO:0000313" key="2">
    <source>
        <dbReference type="EMBL" id="AAK15629.1"/>
    </source>
</evidence>
<organism evidence="2">
    <name type="scientific">Corynebacterium ammoniagenes</name>
    <name type="common">Brevibacterium ammoniagenes</name>
    <dbReference type="NCBI Taxonomy" id="1697"/>
    <lineage>
        <taxon>Bacteria</taxon>
        <taxon>Bacillati</taxon>
        <taxon>Actinomycetota</taxon>
        <taxon>Actinomycetes</taxon>
        <taxon>Mycobacteriales</taxon>
        <taxon>Corynebacteriaceae</taxon>
        <taxon>Corynebacterium</taxon>
    </lineage>
</organism>
<dbReference type="EMBL" id="AF326348">
    <property type="protein sequence ID" value="AAK15629.1"/>
    <property type="molecule type" value="Genomic_DNA"/>
</dbReference>
<dbReference type="NCBIfam" id="NF045942">
    <property type="entry name" value="PolPhglucPhase"/>
    <property type="match status" value="1"/>
</dbReference>
<dbReference type="PANTHER" id="PTHR18964">
    <property type="entry name" value="ROK (REPRESSOR, ORF, KINASE) FAMILY"/>
    <property type="match status" value="1"/>
</dbReference>
<dbReference type="GO" id="GO:0016301">
    <property type="term" value="F:kinase activity"/>
    <property type="evidence" value="ECO:0007669"/>
    <property type="project" value="UniProtKB-KW"/>
</dbReference>
<dbReference type="AlphaFoldDB" id="Q9AGV8"/>
<proteinExistence type="inferred from homology"/>
<reference evidence="2" key="1">
    <citation type="submission" date="2003-12" db="EMBL/GenBank/DDBJ databases">
        <title>Cloning and DNA sequence of the gene encoding the major sigma factor from Corynebacterium ammoniagenes.</title>
        <authorList>
            <person name="Lee B.-R."/>
            <person name="Lee S.H."/>
            <person name="Suh J.-W."/>
            <person name="Kim J.H."/>
        </authorList>
    </citation>
    <scope>NUCLEOTIDE SEQUENCE</scope>
    <source>
        <strain evidence="2">ATCC6872</strain>
    </source>
</reference>
<dbReference type="SUPFAM" id="SSF53067">
    <property type="entry name" value="Actin-like ATPase domain"/>
    <property type="match status" value="1"/>
</dbReference>
<dbReference type="PANTHER" id="PTHR18964:SF146">
    <property type="entry name" value="POLYPHOSPHATE GLUCOKINASE"/>
    <property type="match status" value="1"/>
</dbReference>
<keyword evidence="2" id="KW-0418">Kinase</keyword>
<dbReference type="Pfam" id="PF00480">
    <property type="entry name" value="ROK"/>
    <property type="match status" value="1"/>
</dbReference>
<gene>
    <name evidence="2" type="primary">ppgK</name>
</gene>